<dbReference type="InterPro" id="IPR050406">
    <property type="entry name" value="FGGY_Carb_Kinase"/>
</dbReference>
<evidence type="ECO:0000313" key="13">
    <source>
        <dbReference type="EMBL" id="MCS0600883.1"/>
    </source>
</evidence>
<evidence type="ECO:0000256" key="2">
    <source>
        <dbReference type="ARBA" id="ARBA00022629"/>
    </source>
</evidence>
<dbReference type="PANTHER" id="PTHR43095:SF5">
    <property type="entry name" value="XYLULOSE KINASE"/>
    <property type="match status" value="1"/>
</dbReference>
<evidence type="ECO:0000256" key="3">
    <source>
        <dbReference type="ARBA" id="ARBA00022679"/>
    </source>
</evidence>
<dbReference type="Pfam" id="PF00370">
    <property type="entry name" value="FGGY_N"/>
    <property type="match status" value="1"/>
</dbReference>
<evidence type="ECO:0000256" key="4">
    <source>
        <dbReference type="ARBA" id="ARBA00022741"/>
    </source>
</evidence>
<feature type="domain" description="Carbohydrate kinase FGGY N-terminal" evidence="11">
    <location>
        <begin position="9"/>
        <end position="246"/>
    </location>
</feature>
<dbReference type="PANTHER" id="PTHR43095">
    <property type="entry name" value="SUGAR KINASE"/>
    <property type="match status" value="1"/>
</dbReference>
<dbReference type="EMBL" id="JANUGP010000003">
    <property type="protein sequence ID" value="MCS0600883.1"/>
    <property type="molecule type" value="Genomic_DNA"/>
</dbReference>
<dbReference type="NCBIfam" id="TIGR01312">
    <property type="entry name" value="XylB"/>
    <property type="match status" value="1"/>
</dbReference>
<proteinExistence type="inferred from homology"/>
<evidence type="ECO:0000256" key="10">
    <source>
        <dbReference type="RuleBase" id="RU364073"/>
    </source>
</evidence>
<feature type="active site" description="Proton acceptor" evidence="8">
    <location>
        <position position="239"/>
    </location>
</feature>
<keyword evidence="14" id="KW-1185">Reference proteome</keyword>
<keyword evidence="4 8" id="KW-0547">Nucleotide-binding</keyword>
<comment type="caution">
    <text evidence="13">The sequence shown here is derived from an EMBL/GenBank/DDBJ whole genome shotgun (WGS) entry which is preliminary data.</text>
</comment>
<dbReference type="InterPro" id="IPR018485">
    <property type="entry name" value="FGGY_C"/>
</dbReference>
<dbReference type="GO" id="GO:0004856">
    <property type="term" value="F:D-xylulokinase activity"/>
    <property type="evidence" value="ECO:0007669"/>
    <property type="project" value="UniProtKB-EC"/>
</dbReference>
<evidence type="ECO:0000256" key="6">
    <source>
        <dbReference type="ARBA" id="ARBA00022840"/>
    </source>
</evidence>
<dbReference type="EC" id="2.7.1.17" evidence="8 10"/>
<dbReference type="SUPFAM" id="SSF53067">
    <property type="entry name" value="Actin-like ATPase domain"/>
    <property type="match status" value="2"/>
</dbReference>
<organism evidence="13 14">
    <name type="scientific">Streptomyces pyxinicus</name>
    <dbReference type="NCBI Taxonomy" id="2970331"/>
    <lineage>
        <taxon>Bacteria</taxon>
        <taxon>Bacillati</taxon>
        <taxon>Actinomycetota</taxon>
        <taxon>Actinomycetes</taxon>
        <taxon>Kitasatosporales</taxon>
        <taxon>Streptomycetaceae</taxon>
        <taxon>Streptomyces</taxon>
    </lineage>
</organism>
<keyword evidence="5 8" id="KW-0418">Kinase</keyword>
<keyword evidence="3 8" id="KW-0808">Transferase</keyword>
<evidence type="ECO:0000256" key="5">
    <source>
        <dbReference type="ARBA" id="ARBA00022777"/>
    </source>
</evidence>
<dbReference type="InterPro" id="IPR043129">
    <property type="entry name" value="ATPase_NBD"/>
</dbReference>
<keyword evidence="6 8" id="KW-0067">ATP-binding</keyword>
<reference evidence="13 14" key="1">
    <citation type="submission" date="2022-08" db="EMBL/GenBank/DDBJ databases">
        <authorList>
            <person name="Somphong A."/>
            <person name="Phongsopitanun W."/>
        </authorList>
    </citation>
    <scope>NUCLEOTIDE SEQUENCE [LARGE SCALE GENOMIC DNA]</scope>
    <source>
        <strain evidence="13 14">LP11</strain>
    </source>
</reference>
<feature type="binding site" evidence="8">
    <location>
        <begin position="81"/>
        <end position="82"/>
    </location>
    <ligand>
        <name>substrate</name>
    </ligand>
</feature>
<evidence type="ECO:0000256" key="1">
    <source>
        <dbReference type="ARBA" id="ARBA00009156"/>
    </source>
</evidence>
<comment type="function">
    <text evidence="8">Catalyzes the phosphorylation of D-xylulose to D-xylulose 5-phosphate.</text>
</comment>
<dbReference type="Pfam" id="PF02782">
    <property type="entry name" value="FGGY_C"/>
    <property type="match status" value="1"/>
</dbReference>
<dbReference type="InterPro" id="IPR000577">
    <property type="entry name" value="Carb_kinase_FGGY"/>
</dbReference>
<sequence length="486" mass="50301">MSAAEGPLVVGVDTSTQSTKALVVDAATGQVVARGQAPHSVSAGAGRESDPRQWWDALRAALAQCGDAAREAAAVSIGGQQHGLVTLDERGEPVRPALLWNDVRSAPQARRLVAERGGPKAWAERTGSVPGASFTVAKWAWLAEHEPDAARATRAVRLPHDYLTERLTGQGTTDRGDASGTGWWGSATEAYDEETLAHVGLDPARLPRVVRPGEVAGTVRDSHDLPFSKGTLVAPGTGDNAAAALGLGLRPGTPVLSLGTSGTVYAVSEHRPADPTGTVAGFADARGDWLPLACTLNCTLAVDRVATLLGRDREAVEPGGSVTLLPYLDGERTPNLPNASGLLHGLRHDTTPGQLLQAAYDGAVHALLGALDLVLDEDADRSTPLVLIGGGARGTAWQQTVRRLSGRPVRVPEAGELVALGAAAQAAGLLTGEDPAAVARRWKTAAGPVLEAVQRDGATLDRITGVLSDAAPLLEQGIETQPRAQS</sequence>
<feature type="site" description="Important for activity" evidence="8">
    <location>
        <position position="13"/>
    </location>
</feature>
<evidence type="ECO:0000256" key="8">
    <source>
        <dbReference type="HAMAP-Rule" id="MF_02220"/>
    </source>
</evidence>
<comment type="similarity">
    <text evidence="1 8 9">Belongs to the FGGY kinase family.</text>
</comment>
<gene>
    <name evidence="8 10 13" type="primary">xylB</name>
    <name evidence="13" type="ORF">NX794_06510</name>
</gene>
<dbReference type="InterPro" id="IPR018483">
    <property type="entry name" value="Carb_kinase_FGGY_CS"/>
</dbReference>
<keyword evidence="2 8" id="KW-0859">Xylose metabolism</keyword>
<dbReference type="PROSITE" id="PS00445">
    <property type="entry name" value="FGGY_KINASES_2"/>
    <property type="match status" value="1"/>
</dbReference>
<keyword evidence="7 8" id="KW-0119">Carbohydrate metabolism</keyword>
<protein>
    <recommendedName>
        <fullName evidence="8 10">Xylulose kinase</fullName>
        <shortName evidence="8 10">Xylulokinase</shortName>
        <ecNumber evidence="8 10">2.7.1.17</ecNumber>
    </recommendedName>
</protein>
<evidence type="ECO:0000313" key="14">
    <source>
        <dbReference type="Proteomes" id="UP001205612"/>
    </source>
</evidence>
<feature type="domain" description="Carbohydrate kinase FGGY C-terminal" evidence="12">
    <location>
        <begin position="312"/>
        <end position="427"/>
    </location>
</feature>
<comment type="catalytic activity">
    <reaction evidence="8 10">
        <text>D-xylulose + ATP = D-xylulose 5-phosphate + ADP + H(+)</text>
        <dbReference type="Rhea" id="RHEA:10964"/>
        <dbReference type="ChEBI" id="CHEBI:15378"/>
        <dbReference type="ChEBI" id="CHEBI:17140"/>
        <dbReference type="ChEBI" id="CHEBI:30616"/>
        <dbReference type="ChEBI" id="CHEBI:57737"/>
        <dbReference type="ChEBI" id="CHEBI:456216"/>
        <dbReference type="EC" id="2.7.1.17"/>
    </reaction>
</comment>
<dbReference type="PROSITE" id="PS00933">
    <property type="entry name" value="FGGY_KINASES_1"/>
    <property type="match status" value="1"/>
</dbReference>
<dbReference type="InterPro" id="IPR006000">
    <property type="entry name" value="Xylulokinase"/>
</dbReference>
<dbReference type="PIRSF" id="PIRSF000538">
    <property type="entry name" value="GlpK"/>
    <property type="match status" value="1"/>
</dbReference>
<dbReference type="CDD" id="cd07809">
    <property type="entry name" value="ASKHA_NBD_FGGY_BaXK-like"/>
    <property type="match status" value="1"/>
</dbReference>
<evidence type="ECO:0000259" key="12">
    <source>
        <dbReference type="Pfam" id="PF02782"/>
    </source>
</evidence>
<name>A0ABT2AXA1_9ACTN</name>
<evidence type="ECO:0000256" key="9">
    <source>
        <dbReference type="RuleBase" id="RU003733"/>
    </source>
</evidence>
<dbReference type="InterPro" id="IPR018484">
    <property type="entry name" value="FGGY_N"/>
</dbReference>
<dbReference type="Proteomes" id="UP001205612">
    <property type="component" value="Unassembled WGS sequence"/>
</dbReference>
<dbReference type="RefSeq" id="WP_258777237.1">
    <property type="nucleotide sequence ID" value="NZ_JANUGP010000003.1"/>
</dbReference>
<accession>A0ABT2AXA1</accession>
<evidence type="ECO:0000259" key="11">
    <source>
        <dbReference type="Pfam" id="PF00370"/>
    </source>
</evidence>
<evidence type="ECO:0000256" key="7">
    <source>
        <dbReference type="ARBA" id="ARBA00023277"/>
    </source>
</evidence>
<dbReference type="Gene3D" id="3.30.420.40">
    <property type="match status" value="2"/>
</dbReference>
<dbReference type="HAMAP" id="MF_02220">
    <property type="entry name" value="XylB"/>
    <property type="match status" value="1"/>
</dbReference>